<dbReference type="EMBL" id="VTEI01000010">
    <property type="protein sequence ID" value="TYS14965.1"/>
    <property type="molecule type" value="Genomic_DNA"/>
</dbReference>
<gene>
    <name evidence="1" type="ORF">FZC78_16830</name>
</gene>
<dbReference type="AlphaFoldDB" id="A0A5D4NL42"/>
<sequence length="203" mass="23965">MVSVLKKLTLWVTAILLISGCQPKAKTEIEIEMKSEEEQQKIMETYTLEDYRKIFDEAVSEANKLESDEQLNKWIIRTLANEKLLYETELTDEEVLELSEREMEEYEVWISIAKEEYGITVTDEEIDEFIKEGPDTSDLPQQQAYADALGLTIEELNHDFDRDLYEKNVIWLKLKPQLEKKYGTKDNNKQIEKYEEEVIKKIN</sequence>
<dbReference type="OrthoDB" id="2436339at2"/>
<accession>A0A5D4NL42</accession>
<evidence type="ECO:0000313" key="2">
    <source>
        <dbReference type="Proteomes" id="UP000322267"/>
    </source>
</evidence>
<reference evidence="1 2" key="1">
    <citation type="submission" date="2019-08" db="EMBL/GenBank/DDBJ databases">
        <title>Bacillus genomes from the desert of Cuatro Cienegas, Coahuila.</title>
        <authorList>
            <person name="Olmedo-Alvarez G."/>
        </authorList>
    </citation>
    <scope>NUCLEOTIDE SEQUENCE [LARGE SCALE GENOMIC DNA]</scope>
    <source>
        <strain evidence="1 2">CH34_1T</strain>
    </source>
</reference>
<dbReference type="PROSITE" id="PS51257">
    <property type="entry name" value="PROKAR_LIPOPROTEIN"/>
    <property type="match status" value="1"/>
</dbReference>
<evidence type="ECO:0000313" key="1">
    <source>
        <dbReference type="EMBL" id="TYS14965.1"/>
    </source>
</evidence>
<dbReference type="RefSeq" id="WP_148941280.1">
    <property type="nucleotide sequence ID" value="NZ_VTEI01000010.1"/>
</dbReference>
<comment type="caution">
    <text evidence="1">The sequence shown here is derived from an EMBL/GenBank/DDBJ whole genome shotgun (WGS) entry which is preliminary data.</text>
</comment>
<protein>
    <submittedName>
        <fullName evidence="1">Uncharacterized protein</fullName>
    </submittedName>
</protein>
<name>A0A5D4NL42_9BACI</name>
<organism evidence="1 2">
    <name type="scientific">Rossellomorea vietnamensis</name>
    <dbReference type="NCBI Taxonomy" id="218284"/>
    <lineage>
        <taxon>Bacteria</taxon>
        <taxon>Bacillati</taxon>
        <taxon>Bacillota</taxon>
        <taxon>Bacilli</taxon>
        <taxon>Bacillales</taxon>
        <taxon>Bacillaceae</taxon>
        <taxon>Rossellomorea</taxon>
    </lineage>
</organism>
<dbReference type="Proteomes" id="UP000322267">
    <property type="component" value="Unassembled WGS sequence"/>
</dbReference>
<proteinExistence type="predicted"/>